<comment type="caution">
    <text evidence="2">The sequence shown here is derived from an EMBL/GenBank/DDBJ whole genome shotgun (WGS) entry which is preliminary data.</text>
</comment>
<evidence type="ECO:0000256" key="1">
    <source>
        <dbReference type="SAM" id="MobiDB-lite"/>
    </source>
</evidence>
<reference evidence="2" key="1">
    <citation type="submission" date="2015-10" db="EMBL/GenBank/DDBJ databases">
        <authorList>
            <person name="Martinez-Garcia P.J."/>
            <person name="Crepeau M.W."/>
            <person name="Puiu D."/>
            <person name="Gonzalez-Ibeas D."/>
            <person name="Whalen J."/>
            <person name="Stevens K."/>
            <person name="Paul R."/>
            <person name="Butterfield T."/>
            <person name="Britton M."/>
            <person name="Reagan R."/>
            <person name="Chakraborty S."/>
            <person name="Walawage S.L."/>
            <person name="Vasquez-Gross H.A."/>
            <person name="Cardeno C."/>
            <person name="Famula R."/>
            <person name="Pratt K."/>
            <person name="Kuruganti S."/>
            <person name="Aradhya M.K."/>
            <person name="Leslie C.A."/>
            <person name="Dandekar A.M."/>
            <person name="Salzberg S.L."/>
            <person name="Wegrzyn J.L."/>
            <person name="Langley C.H."/>
            <person name="Neale D.B."/>
        </authorList>
    </citation>
    <scope>NUCLEOTIDE SEQUENCE</scope>
    <source>
        <tissue evidence="2">Leaves</tissue>
    </source>
</reference>
<protein>
    <submittedName>
        <fullName evidence="2">Uncharacterized protein</fullName>
    </submittedName>
</protein>
<feature type="compositionally biased region" description="Basic and acidic residues" evidence="1">
    <location>
        <begin position="1"/>
        <end position="32"/>
    </location>
</feature>
<accession>A0A833UAZ8</accession>
<dbReference type="EMBL" id="LIHL02000014">
    <property type="protein sequence ID" value="KAF5447450.1"/>
    <property type="molecule type" value="Genomic_DNA"/>
</dbReference>
<proteinExistence type="predicted"/>
<organism evidence="2 3">
    <name type="scientific">Juglans regia</name>
    <name type="common">English walnut</name>
    <dbReference type="NCBI Taxonomy" id="51240"/>
    <lineage>
        <taxon>Eukaryota</taxon>
        <taxon>Viridiplantae</taxon>
        <taxon>Streptophyta</taxon>
        <taxon>Embryophyta</taxon>
        <taxon>Tracheophyta</taxon>
        <taxon>Spermatophyta</taxon>
        <taxon>Magnoliopsida</taxon>
        <taxon>eudicotyledons</taxon>
        <taxon>Gunneridae</taxon>
        <taxon>Pentapetalae</taxon>
        <taxon>rosids</taxon>
        <taxon>fabids</taxon>
        <taxon>Fagales</taxon>
        <taxon>Juglandaceae</taxon>
        <taxon>Juglans</taxon>
    </lineage>
</organism>
<sequence>MEKEKRIRTWKENENSEREQELERRARTQKESKKCKRDRSIGGILSNLQALYSLVEGDREVVENIFSFPNENSRAMLVEEVGNRDKSNFSVSEDGVLRFRSRLCVPANDELKMVKAEHQRPT</sequence>
<reference evidence="2" key="2">
    <citation type="submission" date="2020-03" db="EMBL/GenBank/DDBJ databases">
        <title>Walnut 2.0.</title>
        <authorList>
            <person name="Marrano A."/>
            <person name="Britton M."/>
            <person name="Zimin A.V."/>
            <person name="Zaini P.A."/>
            <person name="Workman R."/>
            <person name="Puiu D."/>
            <person name="Bianco L."/>
            <person name="Allen B.J."/>
            <person name="Troggio M."/>
            <person name="Leslie C.A."/>
            <person name="Timp W."/>
            <person name="Dendekar A."/>
            <person name="Salzberg S.L."/>
            <person name="Neale D.B."/>
        </authorList>
    </citation>
    <scope>NUCLEOTIDE SEQUENCE</scope>
    <source>
        <tissue evidence="2">Leaves</tissue>
    </source>
</reference>
<dbReference type="Gramene" id="Jr14_16250_p1">
    <property type="protein sequence ID" value="cds.Jr14_16250_p1"/>
    <property type="gene ID" value="Jr14_16250"/>
</dbReference>
<name>A0A833UAZ8_JUGRE</name>
<gene>
    <name evidence="2" type="ORF">F2P56_033004</name>
</gene>
<evidence type="ECO:0000313" key="3">
    <source>
        <dbReference type="Proteomes" id="UP000619265"/>
    </source>
</evidence>
<evidence type="ECO:0000313" key="2">
    <source>
        <dbReference type="EMBL" id="KAF5447450.1"/>
    </source>
</evidence>
<feature type="region of interest" description="Disordered" evidence="1">
    <location>
        <begin position="1"/>
        <end position="34"/>
    </location>
</feature>
<dbReference type="Proteomes" id="UP000619265">
    <property type="component" value="Unassembled WGS sequence"/>
</dbReference>
<dbReference type="AlphaFoldDB" id="A0A833UAZ8"/>